<reference evidence="8 9" key="1">
    <citation type="submission" date="2017-05" db="EMBL/GenBank/DDBJ databases">
        <authorList>
            <person name="Varghese N."/>
            <person name="Submissions S."/>
        </authorList>
    </citation>
    <scope>NUCLEOTIDE SEQUENCE [LARGE SCALE GENOMIC DNA]</scope>
    <source>
        <strain evidence="8 9">DSM 21342</strain>
    </source>
</reference>
<keyword evidence="3" id="KW-0732">Signal</keyword>
<dbReference type="OrthoDB" id="1097962at2"/>
<keyword evidence="5" id="KW-0998">Cell outer membrane</keyword>
<organism evidence="8 9">
    <name type="scientific">Solitalea koreensis</name>
    <dbReference type="NCBI Taxonomy" id="543615"/>
    <lineage>
        <taxon>Bacteria</taxon>
        <taxon>Pseudomonadati</taxon>
        <taxon>Bacteroidota</taxon>
        <taxon>Sphingobacteriia</taxon>
        <taxon>Sphingobacteriales</taxon>
        <taxon>Sphingobacteriaceae</taxon>
        <taxon>Solitalea</taxon>
    </lineage>
</organism>
<feature type="domain" description="RagB/SusD" evidence="6">
    <location>
        <begin position="328"/>
        <end position="450"/>
    </location>
</feature>
<dbReference type="Proteomes" id="UP000315971">
    <property type="component" value="Unassembled WGS sequence"/>
</dbReference>
<evidence type="ECO:0000256" key="4">
    <source>
        <dbReference type="ARBA" id="ARBA00023136"/>
    </source>
</evidence>
<feature type="domain" description="SusD-like N-terminal" evidence="7">
    <location>
        <begin position="34"/>
        <end position="219"/>
    </location>
</feature>
<dbReference type="GO" id="GO:0009279">
    <property type="term" value="C:cell outer membrane"/>
    <property type="evidence" value="ECO:0007669"/>
    <property type="project" value="UniProtKB-SubCell"/>
</dbReference>
<evidence type="ECO:0000256" key="2">
    <source>
        <dbReference type="ARBA" id="ARBA00006275"/>
    </source>
</evidence>
<dbReference type="AlphaFoldDB" id="A0A521AAP1"/>
<evidence type="ECO:0000256" key="1">
    <source>
        <dbReference type="ARBA" id="ARBA00004442"/>
    </source>
</evidence>
<keyword evidence="4" id="KW-0472">Membrane</keyword>
<dbReference type="EMBL" id="FXSZ01000001">
    <property type="protein sequence ID" value="SMO31866.1"/>
    <property type="molecule type" value="Genomic_DNA"/>
</dbReference>
<dbReference type="Gene3D" id="2.20.20.130">
    <property type="match status" value="1"/>
</dbReference>
<evidence type="ECO:0000256" key="3">
    <source>
        <dbReference type="ARBA" id="ARBA00022729"/>
    </source>
</evidence>
<evidence type="ECO:0000313" key="8">
    <source>
        <dbReference type="EMBL" id="SMO31866.1"/>
    </source>
</evidence>
<dbReference type="Pfam" id="PF07980">
    <property type="entry name" value="SusD_RagB"/>
    <property type="match status" value="1"/>
</dbReference>
<dbReference type="SUPFAM" id="SSF48452">
    <property type="entry name" value="TPR-like"/>
    <property type="match status" value="1"/>
</dbReference>
<comment type="similarity">
    <text evidence="2">Belongs to the SusD family.</text>
</comment>
<dbReference type="Gene3D" id="1.25.40.900">
    <property type="match status" value="1"/>
</dbReference>
<proteinExistence type="inferred from homology"/>
<evidence type="ECO:0000256" key="5">
    <source>
        <dbReference type="ARBA" id="ARBA00023237"/>
    </source>
</evidence>
<evidence type="ECO:0000259" key="7">
    <source>
        <dbReference type="Pfam" id="PF14322"/>
    </source>
</evidence>
<dbReference type="Gene3D" id="1.25.40.390">
    <property type="match status" value="1"/>
</dbReference>
<keyword evidence="9" id="KW-1185">Reference proteome</keyword>
<comment type="subcellular location">
    <subcellularLocation>
        <location evidence="1">Cell outer membrane</location>
    </subcellularLocation>
</comment>
<dbReference type="Pfam" id="PF14322">
    <property type="entry name" value="SusD-like_3"/>
    <property type="match status" value="1"/>
</dbReference>
<accession>A0A521AAP1</accession>
<protein>
    <submittedName>
        <fullName evidence="8">SusD family protein</fullName>
    </submittedName>
</protein>
<dbReference type="InterPro" id="IPR033985">
    <property type="entry name" value="SusD-like_N"/>
</dbReference>
<name>A0A521AAP1_9SPHI</name>
<dbReference type="InterPro" id="IPR012944">
    <property type="entry name" value="SusD_RagB_dom"/>
</dbReference>
<dbReference type="InterPro" id="IPR011990">
    <property type="entry name" value="TPR-like_helical_dom_sf"/>
</dbReference>
<sequence length="484" mass="54838">MDTYINQKEFEMRNRISAGILALFILLFATSCEKWMDVQPRTKIKSDELLKTEQGYKDALIGCYALMKSQSLYGRELTFGMMDAAAGQYDLFSNTPYNNFSSFNYTYTGTTVRPIVDNIWIGMYGVIANVNNILDHIDNDKAIFTGNNYQIIKGEALAMRAFIHLDLLRLFASTDLTKTAIPYVTTLGDHVVPRSTGNQVIDFILNDLQNAATNLSVDPIKKGLKLSEDAFLNNRHQRLNYFAVKAIAARACLWKNDKANALANAMEVMNAGNLIFPWIKSDNISISTEKDKDYTFSTENLFALNVFDLKTIGNTWYYSAFAINQLYKSKSGYESMFEISTVGASDYRFQYVSKQVTGTTNYITTKFYQPDNYNNAYRNMLPLLRRSEMNYIAAECNIGVDNQAAINFLNEVRGKRGITTQLAGTLTATQIQAEILKEYRKEFQGEGQLFAYCKRTKTNFPNGNSLTDTKTILPLPDSEVEFNK</sequence>
<evidence type="ECO:0000259" key="6">
    <source>
        <dbReference type="Pfam" id="PF07980"/>
    </source>
</evidence>
<evidence type="ECO:0000313" key="9">
    <source>
        <dbReference type="Proteomes" id="UP000315971"/>
    </source>
</evidence>
<gene>
    <name evidence="8" type="ORF">SAMN06265350_10114</name>
</gene>